<feature type="region of interest" description="Disordered" evidence="1">
    <location>
        <begin position="162"/>
        <end position="183"/>
    </location>
</feature>
<dbReference type="InterPro" id="IPR056706">
    <property type="entry name" value="DUF7804"/>
</dbReference>
<comment type="caution">
    <text evidence="3">The sequence shown here is derived from an EMBL/GenBank/DDBJ whole genome shotgun (WGS) entry which is preliminary data.</text>
</comment>
<proteinExistence type="predicted"/>
<protein>
    <recommendedName>
        <fullName evidence="2">DUF7804 domain-containing protein</fullName>
    </recommendedName>
</protein>
<dbReference type="PANTHER" id="PTHR35127:SF1">
    <property type="entry name" value="GENOME ASSEMBLY, CHROMOSOME: A10"/>
    <property type="match status" value="1"/>
</dbReference>
<evidence type="ECO:0000259" key="2">
    <source>
        <dbReference type="Pfam" id="PF25089"/>
    </source>
</evidence>
<dbReference type="PANTHER" id="PTHR35127">
    <property type="entry name" value="OS03G0736900 PROTEIN"/>
    <property type="match status" value="1"/>
</dbReference>
<feature type="compositionally biased region" description="Acidic residues" evidence="1">
    <location>
        <begin position="163"/>
        <end position="179"/>
    </location>
</feature>
<name>A0AAW2SB58_9LAMI</name>
<reference evidence="3" key="1">
    <citation type="submission" date="2020-06" db="EMBL/GenBank/DDBJ databases">
        <authorList>
            <person name="Li T."/>
            <person name="Hu X."/>
            <person name="Zhang T."/>
            <person name="Song X."/>
            <person name="Zhang H."/>
            <person name="Dai N."/>
            <person name="Sheng W."/>
            <person name="Hou X."/>
            <person name="Wei L."/>
        </authorList>
    </citation>
    <scope>NUCLEOTIDE SEQUENCE</scope>
    <source>
        <strain evidence="3">KEN8</strain>
        <tissue evidence="3">Leaf</tissue>
    </source>
</reference>
<feature type="domain" description="DUF7804" evidence="2">
    <location>
        <begin position="179"/>
        <end position="263"/>
    </location>
</feature>
<dbReference type="AlphaFoldDB" id="A0AAW2SB58"/>
<evidence type="ECO:0000313" key="3">
    <source>
        <dbReference type="EMBL" id="KAL0389795.1"/>
    </source>
</evidence>
<gene>
    <name evidence="3" type="ORF">Scaly_0336600</name>
</gene>
<organism evidence="3">
    <name type="scientific">Sesamum calycinum</name>
    <dbReference type="NCBI Taxonomy" id="2727403"/>
    <lineage>
        <taxon>Eukaryota</taxon>
        <taxon>Viridiplantae</taxon>
        <taxon>Streptophyta</taxon>
        <taxon>Embryophyta</taxon>
        <taxon>Tracheophyta</taxon>
        <taxon>Spermatophyta</taxon>
        <taxon>Magnoliopsida</taxon>
        <taxon>eudicotyledons</taxon>
        <taxon>Gunneridae</taxon>
        <taxon>Pentapetalae</taxon>
        <taxon>asterids</taxon>
        <taxon>lamiids</taxon>
        <taxon>Lamiales</taxon>
        <taxon>Pedaliaceae</taxon>
        <taxon>Sesamum</taxon>
    </lineage>
</organism>
<accession>A0AAW2SB58</accession>
<reference evidence="3" key="2">
    <citation type="journal article" date="2024" name="Plant">
        <title>Genomic evolution and insights into agronomic trait innovations of Sesamum species.</title>
        <authorList>
            <person name="Miao H."/>
            <person name="Wang L."/>
            <person name="Qu L."/>
            <person name="Liu H."/>
            <person name="Sun Y."/>
            <person name="Le M."/>
            <person name="Wang Q."/>
            <person name="Wei S."/>
            <person name="Zheng Y."/>
            <person name="Lin W."/>
            <person name="Duan Y."/>
            <person name="Cao H."/>
            <person name="Xiong S."/>
            <person name="Wang X."/>
            <person name="Wei L."/>
            <person name="Li C."/>
            <person name="Ma Q."/>
            <person name="Ju M."/>
            <person name="Zhao R."/>
            <person name="Li G."/>
            <person name="Mu C."/>
            <person name="Tian Q."/>
            <person name="Mei H."/>
            <person name="Zhang T."/>
            <person name="Gao T."/>
            <person name="Zhang H."/>
        </authorList>
    </citation>
    <scope>NUCLEOTIDE SEQUENCE</scope>
    <source>
        <strain evidence="3">KEN8</strain>
    </source>
</reference>
<evidence type="ECO:0000256" key="1">
    <source>
        <dbReference type="SAM" id="MobiDB-lite"/>
    </source>
</evidence>
<dbReference type="EMBL" id="JACGWM010000002">
    <property type="protein sequence ID" value="KAL0389795.1"/>
    <property type="molecule type" value="Genomic_DNA"/>
</dbReference>
<sequence>MACHIGLAITTNLQSQICAHPDLITGTEEKGLLFRLKNSRVLPLSPFSSRSGRKVQRAMTSLKPACGLYAYSGRHKISCPQKGHPGLTWFAASHSSRKSKLGKSILYRKNLLYPGPQFMDRISSIKNSPRSSLFHHIGDLDSISQSHQTNTYHIHPLLKEDQAMEEEEEKEEEEEEEDINSQKLDQWVRDSAVEIVHNLDEAPFLVHIYCNGNGTNGDGSPPKMRIKTVKEKAIADNWPMIEERWKGGRGIPNGVILVEELKTPLGEPETSEEIVKEMDLNNQPCTSTKLWGILIQGKGKSCTACYLLKTSQVQCVAGLCTHFCLLRVECFLENADIQLKKSWLQMG</sequence>
<dbReference type="Pfam" id="PF25089">
    <property type="entry name" value="DUF7804"/>
    <property type="match status" value="1"/>
</dbReference>